<evidence type="ECO:0000313" key="2">
    <source>
        <dbReference type="Proteomes" id="UP001597216"/>
    </source>
</evidence>
<dbReference type="SUPFAM" id="SSF55729">
    <property type="entry name" value="Acyl-CoA N-acyltransferases (Nat)"/>
    <property type="match status" value="1"/>
</dbReference>
<accession>A0ABW3T160</accession>
<dbReference type="EC" id="2.3.1.-" evidence="1"/>
<protein>
    <submittedName>
        <fullName evidence="1">GNAT family N-acetyltransferase</fullName>
        <ecNumber evidence="1">2.3.1.-</ecNumber>
    </submittedName>
</protein>
<comment type="caution">
    <text evidence="1">The sequence shown here is derived from an EMBL/GenBank/DDBJ whole genome shotgun (WGS) entry which is preliminary data.</text>
</comment>
<dbReference type="GO" id="GO:0016746">
    <property type="term" value="F:acyltransferase activity"/>
    <property type="evidence" value="ECO:0007669"/>
    <property type="project" value="UniProtKB-KW"/>
</dbReference>
<dbReference type="InterPro" id="IPR016181">
    <property type="entry name" value="Acyl_CoA_acyltransferase"/>
</dbReference>
<proteinExistence type="predicted"/>
<gene>
    <name evidence="1" type="ORF">ACFQ27_08870</name>
</gene>
<dbReference type="RefSeq" id="WP_377353323.1">
    <property type="nucleotide sequence ID" value="NZ_JBHTLQ010000015.1"/>
</dbReference>
<keyword evidence="1" id="KW-0012">Acyltransferase</keyword>
<dbReference type="Pfam" id="PF13527">
    <property type="entry name" value="Acetyltransf_9"/>
    <property type="match status" value="1"/>
</dbReference>
<dbReference type="EMBL" id="JBHTLQ010000015">
    <property type="protein sequence ID" value="MFD1190688.1"/>
    <property type="molecule type" value="Genomic_DNA"/>
</dbReference>
<dbReference type="Gene3D" id="3.40.630.30">
    <property type="match status" value="1"/>
</dbReference>
<keyword evidence="1" id="KW-0808">Transferase</keyword>
<name>A0ABW3T160_9CAUL</name>
<evidence type="ECO:0000313" key="1">
    <source>
        <dbReference type="EMBL" id="MFD1190688.1"/>
    </source>
</evidence>
<keyword evidence="2" id="KW-1185">Reference proteome</keyword>
<organism evidence="1 2">
    <name type="scientific">Phenylobacterium conjunctum</name>
    <dbReference type="NCBI Taxonomy" id="1298959"/>
    <lineage>
        <taxon>Bacteria</taxon>
        <taxon>Pseudomonadati</taxon>
        <taxon>Pseudomonadota</taxon>
        <taxon>Alphaproteobacteria</taxon>
        <taxon>Caulobacterales</taxon>
        <taxon>Caulobacteraceae</taxon>
        <taxon>Phenylobacterium</taxon>
    </lineage>
</organism>
<reference evidence="2" key="1">
    <citation type="journal article" date="2019" name="Int. J. Syst. Evol. Microbiol.">
        <title>The Global Catalogue of Microorganisms (GCM) 10K type strain sequencing project: providing services to taxonomists for standard genome sequencing and annotation.</title>
        <authorList>
            <consortium name="The Broad Institute Genomics Platform"/>
            <consortium name="The Broad Institute Genome Sequencing Center for Infectious Disease"/>
            <person name="Wu L."/>
            <person name="Ma J."/>
        </authorList>
    </citation>
    <scope>NUCLEOTIDE SEQUENCE [LARGE SCALE GENOMIC DNA]</scope>
    <source>
        <strain evidence="2">CCUG 55074</strain>
    </source>
</reference>
<dbReference type="Proteomes" id="UP001597216">
    <property type="component" value="Unassembled WGS sequence"/>
</dbReference>
<sequence>MAASDGIEIIPAGPDRPHTHAAMLAQVFGPSEKFTAKAIAWRYRDNPAGAVVGADAWSGETLAAHYVTCPAQMTLEGRPARGLLSLNTATHPDFQGKGLFTRLAEATYAAGADQGFDFVFGVANANSTPGFIRKLGFQLVAPLAAGALVNPPRGFEPEPVQLAGAWDARTLSWRLANPAGRYRIARRGELTAVWARTHLPIVDCAAFLPQVAEAPDQGAPPRMSLFIGLDPRLGLDRRIFLPLPERLRPSPLNLIYRPLSARAPKALEAAQVAISFLDFDPY</sequence>